<dbReference type="AlphaFoldDB" id="A0A4R2P3A6"/>
<sequence>MFTLKKMICLFIIALLTFASNMPLVHAESRPKHKHDSKGMEQASDQLYLTLFDQRIHDAVTNYYKDDSIRMQYNWWDKNYDVVEVDQSEKGHILEYPYKGKKQQFAFTIKFTVLTYKNTKPLGTDSITFGIQHDSDMGVKIKMLGYDHHPKK</sequence>
<comment type="caution">
    <text evidence="2">The sequence shown here is derived from an EMBL/GenBank/DDBJ whole genome shotgun (WGS) entry which is preliminary data.</text>
</comment>
<proteinExistence type="predicted"/>
<feature type="chain" id="PRO_5020698824" evidence="1">
    <location>
        <begin position="28"/>
        <end position="152"/>
    </location>
</feature>
<name>A0A4R2P3A6_9BACL</name>
<accession>A0A4R2P3A6</accession>
<reference evidence="2 3" key="1">
    <citation type="submission" date="2019-03" db="EMBL/GenBank/DDBJ databases">
        <title>Genomic Encyclopedia of Type Strains, Phase IV (KMG-IV): sequencing the most valuable type-strain genomes for metagenomic binning, comparative biology and taxonomic classification.</title>
        <authorList>
            <person name="Goeker M."/>
        </authorList>
    </citation>
    <scope>NUCLEOTIDE SEQUENCE [LARGE SCALE GENOMIC DNA]</scope>
    <source>
        <strain evidence="2 3">DSM 19377</strain>
    </source>
</reference>
<keyword evidence="1" id="KW-0732">Signal</keyword>
<dbReference type="Proteomes" id="UP000295416">
    <property type="component" value="Unassembled WGS sequence"/>
</dbReference>
<feature type="signal peptide" evidence="1">
    <location>
        <begin position="1"/>
        <end position="27"/>
    </location>
</feature>
<organism evidence="2 3">
    <name type="scientific">Scopulibacillus darangshiensis</name>
    <dbReference type="NCBI Taxonomy" id="442528"/>
    <lineage>
        <taxon>Bacteria</taxon>
        <taxon>Bacillati</taxon>
        <taxon>Bacillota</taxon>
        <taxon>Bacilli</taxon>
        <taxon>Bacillales</taxon>
        <taxon>Sporolactobacillaceae</taxon>
        <taxon>Scopulibacillus</taxon>
    </lineage>
</organism>
<dbReference type="EMBL" id="SLXK01000013">
    <property type="protein sequence ID" value="TCP29067.1"/>
    <property type="molecule type" value="Genomic_DNA"/>
</dbReference>
<gene>
    <name evidence="2" type="ORF">EV207_113103</name>
</gene>
<protein>
    <submittedName>
        <fullName evidence="2">Uncharacterized protein DUF3888</fullName>
    </submittedName>
</protein>
<evidence type="ECO:0000313" key="3">
    <source>
        <dbReference type="Proteomes" id="UP000295416"/>
    </source>
</evidence>
<evidence type="ECO:0000256" key="1">
    <source>
        <dbReference type="SAM" id="SignalP"/>
    </source>
</evidence>
<evidence type="ECO:0000313" key="2">
    <source>
        <dbReference type="EMBL" id="TCP29067.1"/>
    </source>
</evidence>
<keyword evidence="3" id="KW-1185">Reference proteome</keyword>